<organism evidence="5 6">
    <name type="scientific">Asanoa ishikariensis</name>
    <dbReference type="NCBI Taxonomy" id="137265"/>
    <lineage>
        <taxon>Bacteria</taxon>
        <taxon>Bacillati</taxon>
        <taxon>Actinomycetota</taxon>
        <taxon>Actinomycetes</taxon>
        <taxon>Micromonosporales</taxon>
        <taxon>Micromonosporaceae</taxon>
        <taxon>Asanoa</taxon>
    </lineage>
</organism>
<evidence type="ECO:0000256" key="1">
    <source>
        <dbReference type="ARBA" id="ARBA00023015"/>
    </source>
</evidence>
<dbReference type="InterPro" id="IPR036390">
    <property type="entry name" value="WH_DNA-bd_sf"/>
</dbReference>
<dbReference type="PANTHER" id="PTHR39515">
    <property type="entry name" value="CONSERVED PROTEIN"/>
    <property type="match status" value="1"/>
</dbReference>
<dbReference type="Proteomes" id="UP000199632">
    <property type="component" value="Unassembled WGS sequence"/>
</dbReference>
<feature type="domain" description="HTH marR-type" evidence="4">
    <location>
        <begin position="9"/>
        <end position="152"/>
    </location>
</feature>
<dbReference type="InterPro" id="IPR023187">
    <property type="entry name" value="Tscrpt_reg_MarR-type_CS"/>
</dbReference>
<dbReference type="GO" id="GO:0003677">
    <property type="term" value="F:DNA binding"/>
    <property type="evidence" value="ECO:0007669"/>
    <property type="project" value="UniProtKB-KW"/>
</dbReference>
<dbReference type="SMART" id="SM00347">
    <property type="entry name" value="HTH_MARR"/>
    <property type="match status" value="1"/>
</dbReference>
<proteinExistence type="predicted"/>
<gene>
    <name evidence="5" type="ORF">SAMN05421684_0455</name>
</gene>
<evidence type="ECO:0000259" key="4">
    <source>
        <dbReference type="PROSITE" id="PS50995"/>
    </source>
</evidence>
<protein>
    <submittedName>
        <fullName evidence="5">DNA-binding transcriptional regulator, MarR family</fullName>
    </submittedName>
</protein>
<keyword evidence="3" id="KW-0804">Transcription</keyword>
<accession>A0A1H3L030</accession>
<evidence type="ECO:0000256" key="3">
    <source>
        <dbReference type="ARBA" id="ARBA00023163"/>
    </source>
</evidence>
<dbReference type="InterPro" id="IPR036388">
    <property type="entry name" value="WH-like_DNA-bd_sf"/>
</dbReference>
<dbReference type="InterPro" id="IPR000835">
    <property type="entry name" value="HTH_MarR-typ"/>
</dbReference>
<dbReference type="PROSITE" id="PS50995">
    <property type="entry name" value="HTH_MARR_2"/>
    <property type="match status" value="1"/>
</dbReference>
<reference evidence="6" key="1">
    <citation type="submission" date="2016-10" db="EMBL/GenBank/DDBJ databases">
        <authorList>
            <person name="Varghese N."/>
            <person name="Submissions S."/>
        </authorList>
    </citation>
    <scope>NUCLEOTIDE SEQUENCE [LARGE SCALE GENOMIC DNA]</scope>
    <source>
        <strain evidence="6">DSM 44718</strain>
    </source>
</reference>
<keyword evidence="1" id="KW-0805">Transcription regulation</keyword>
<dbReference type="AlphaFoldDB" id="A0A1H3L030"/>
<keyword evidence="6" id="KW-1185">Reference proteome</keyword>
<evidence type="ECO:0000313" key="5">
    <source>
        <dbReference type="EMBL" id="SDY57802.1"/>
    </source>
</evidence>
<dbReference type="EMBL" id="FNQB01000001">
    <property type="protein sequence ID" value="SDY57802.1"/>
    <property type="molecule type" value="Genomic_DNA"/>
</dbReference>
<evidence type="ECO:0000313" key="6">
    <source>
        <dbReference type="Proteomes" id="UP000199632"/>
    </source>
</evidence>
<dbReference type="PROSITE" id="PS01117">
    <property type="entry name" value="HTH_MARR_1"/>
    <property type="match status" value="1"/>
</dbReference>
<evidence type="ECO:0000256" key="2">
    <source>
        <dbReference type="ARBA" id="ARBA00023125"/>
    </source>
</evidence>
<dbReference type="STRING" id="137265.SAMN05421684_0455"/>
<dbReference type="Gene3D" id="1.10.10.10">
    <property type="entry name" value="Winged helix-like DNA-binding domain superfamily/Winged helix DNA-binding domain"/>
    <property type="match status" value="1"/>
</dbReference>
<dbReference type="Pfam" id="PF12802">
    <property type="entry name" value="MarR_2"/>
    <property type="match status" value="1"/>
</dbReference>
<sequence length="161" mass="17025">MKMTDGSHSAEVVGELMSITAGLRRLSRRRTAEAVAVPPLPEAQRELLFVVANQPGIGIAAAASALDLAGNSVSTLVNQLVEAGLLQREPDPADRRAARLTLTDKARQRIAAWRAARAALLGQALDRADPEDRAAIAAALPALRRLLDQVRADVADPGRDG</sequence>
<name>A0A1H3L030_9ACTN</name>
<dbReference type="SUPFAM" id="SSF46785">
    <property type="entry name" value="Winged helix' DNA-binding domain"/>
    <property type="match status" value="1"/>
</dbReference>
<dbReference type="GO" id="GO:0003700">
    <property type="term" value="F:DNA-binding transcription factor activity"/>
    <property type="evidence" value="ECO:0007669"/>
    <property type="project" value="InterPro"/>
</dbReference>
<dbReference type="PANTHER" id="PTHR39515:SF2">
    <property type="entry name" value="HTH-TYPE TRANSCRIPTIONAL REGULATOR RV0880"/>
    <property type="match status" value="1"/>
</dbReference>
<keyword evidence="2 5" id="KW-0238">DNA-binding</keyword>
<dbReference type="InterPro" id="IPR052526">
    <property type="entry name" value="HTH-type_Bedaq_tolerance"/>
</dbReference>